<sequence>MKTRHIIISMLAAMAAMAFQACSSDDEPDGGISVIKDSQTPENALDRWLMKNYVEPYNVELRYRWEDNEISMDYILVPATMKNSIRMARLLKYICFDSFDEVTGSTKFIHDNFPKQIQLVGNPGWNSNGSVTLGSSEGGYKINLWYVNHLGDQPYDENWQLKDSVIYDREELNNTYFHTIIHEFGHTFHQKVPYTSEFNQVTGTNYLGGMWTSEFASETDPQIYALGFVTAYASYSADEDFAETFSTYVCDTPEEFQTKLDKAGTAGKAKIQQKLRIVREYFRDNWYLDIDALRDAVQRREADLKSQNFDDISL</sequence>
<dbReference type="SUPFAM" id="SSF55486">
    <property type="entry name" value="Metalloproteases ('zincins'), catalytic domain"/>
    <property type="match status" value="1"/>
</dbReference>
<dbReference type="NCBIfam" id="TIGR04549">
    <property type="entry name" value="LP_HExxH_w_tonB"/>
    <property type="match status" value="1"/>
</dbReference>
<dbReference type="GeneID" id="82157190"/>
<evidence type="ECO:0000313" key="2">
    <source>
        <dbReference type="EMBL" id="NPE13762.1"/>
    </source>
</evidence>
<dbReference type="EMBL" id="JABKKE010000006">
    <property type="protein sequence ID" value="NPE13762.1"/>
    <property type="molecule type" value="Genomic_DNA"/>
</dbReference>
<reference evidence="2 3" key="1">
    <citation type="submission" date="2020-05" db="EMBL/GenBank/DDBJ databases">
        <title>Distinct polysaccharide utilization as determinants for interspecies competition between intestinal Prevotella spp.</title>
        <authorList>
            <person name="Galvez E.J.C."/>
            <person name="Iljazovic A."/>
            <person name="Strowig T."/>
        </authorList>
    </citation>
    <scope>NUCLEOTIDE SEQUENCE [LARGE SCALE GENOMIC DNA]</scope>
    <source>
        <strain evidence="2 3">PROD</strain>
    </source>
</reference>
<name>A0ABX2ASQ2_9BACT</name>
<protein>
    <recommendedName>
        <fullName evidence="4">Substrate import-associated zinc metallohydrolase lipoprotein</fullName>
    </recommendedName>
</protein>
<comment type="caution">
    <text evidence="2">The sequence shown here is derived from an EMBL/GenBank/DDBJ whole genome shotgun (WGS) entry which is preliminary data.</text>
</comment>
<keyword evidence="1" id="KW-0732">Signal</keyword>
<dbReference type="Pfam" id="PF15890">
    <property type="entry name" value="Peptidase_Mx1"/>
    <property type="match status" value="1"/>
</dbReference>
<accession>A0ABX2ASQ2</accession>
<dbReference type="Proteomes" id="UP001193734">
    <property type="component" value="Unassembled WGS sequence"/>
</dbReference>
<feature type="signal peptide" evidence="1">
    <location>
        <begin position="1"/>
        <end position="23"/>
    </location>
</feature>
<dbReference type="Gene3D" id="3.40.390.70">
    <property type="match status" value="1"/>
</dbReference>
<keyword evidence="3" id="KW-1185">Reference proteome</keyword>
<evidence type="ECO:0008006" key="4">
    <source>
        <dbReference type="Google" id="ProtNLM"/>
    </source>
</evidence>
<gene>
    <name evidence="2" type="ORF">HPS55_05375</name>
</gene>
<evidence type="ECO:0000256" key="1">
    <source>
        <dbReference type="SAM" id="SignalP"/>
    </source>
</evidence>
<feature type="chain" id="PRO_5045461293" description="Substrate import-associated zinc metallohydrolase lipoprotein" evidence="1">
    <location>
        <begin position="24"/>
        <end position="314"/>
    </location>
</feature>
<evidence type="ECO:0000313" key="3">
    <source>
        <dbReference type="Proteomes" id="UP001193734"/>
    </source>
</evidence>
<dbReference type="PROSITE" id="PS51257">
    <property type="entry name" value="PROKAR_LIPOPROTEIN"/>
    <property type="match status" value="1"/>
</dbReference>
<proteinExistence type="predicted"/>
<organism evidence="2 3">
    <name type="scientific">Xylanibacter rodentium</name>
    <dbReference type="NCBI Taxonomy" id="2736289"/>
    <lineage>
        <taxon>Bacteria</taxon>
        <taxon>Pseudomonadati</taxon>
        <taxon>Bacteroidota</taxon>
        <taxon>Bacteroidia</taxon>
        <taxon>Bacteroidales</taxon>
        <taxon>Prevotellaceae</taxon>
        <taxon>Xylanibacter</taxon>
    </lineage>
</organism>
<dbReference type="RefSeq" id="WP_172177142.1">
    <property type="nucleotide sequence ID" value="NZ_CASGIA010000002.1"/>
</dbReference>
<dbReference type="InterPro" id="IPR030890">
    <property type="entry name" value="LP_HExxH_w_TonB"/>
</dbReference>